<evidence type="ECO:0000313" key="2">
    <source>
        <dbReference type="EMBL" id="SVD51537.1"/>
    </source>
</evidence>
<dbReference type="Pfam" id="PF02538">
    <property type="entry name" value="Hydantoinase_B"/>
    <property type="match status" value="1"/>
</dbReference>
<evidence type="ECO:0000259" key="1">
    <source>
        <dbReference type="Pfam" id="PF02538"/>
    </source>
</evidence>
<dbReference type="InterPro" id="IPR003692">
    <property type="entry name" value="Hydantoinase_B"/>
</dbReference>
<gene>
    <name evidence="2" type="ORF">METZ01_LOCUS404391</name>
</gene>
<organism evidence="2">
    <name type="scientific">marine metagenome</name>
    <dbReference type="NCBI Taxonomy" id="408172"/>
    <lineage>
        <taxon>unclassified sequences</taxon>
        <taxon>metagenomes</taxon>
        <taxon>ecological metagenomes</taxon>
    </lineage>
</organism>
<dbReference type="AlphaFoldDB" id="A0A382VYF4"/>
<dbReference type="GO" id="GO:0005829">
    <property type="term" value="C:cytosol"/>
    <property type="evidence" value="ECO:0007669"/>
    <property type="project" value="TreeGrafter"/>
</dbReference>
<feature type="domain" description="Hydantoinase B/oxoprolinase" evidence="1">
    <location>
        <begin position="12"/>
        <end position="214"/>
    </location>
</feature>
<dbReference type="EMBL" id="UINC01155594">
    <property type="protein sequence ID" value="SVD51537.1"/>
    <property type="molecule type" value="Genomic_DNA"/>
</dbReference>
<feature type="non-terminal residue" evidence="2">
    <location>
        <position position="214"/>
    </location>
</feature>
<dbReference type="InterPro" id="IPR045079">
    <property type="entry name" value="Oxoprolinase-like"/>
</dbReference>
<accession>A0A382VYF4</accession>
<protein>
    <recommendedName>
        <fullName evidence="1">Hydantoinase B/oxoprolinase domain-containing protein</fullName>
    </recommendedName>
</protein>
<reference evidence="2" key="1">
    <citation type="submission" date="2018-05" db="EMBL/GenBank/DDBJ databases">
        <authorList>
            <person name="Lanie J.A."/>
            <person name="Ng W.-L."/>
            <person name="Kazmierczak K.M."/>
            <person name="Andrzejewski T.M."/>
            <person name="Davidsen T.M."/>
            <person name="Wayne K.J."/>
            <person name="Tettelin H."/>
            <person name="Glass J.I."/>
            <person name="Rusch D."/>
            <person name="Podicherti R."/>
            <person name="Tsui H.-C.T."/>
            <person name="Winkler M.E."/>
        </authorList>
    </citation>
    <scope>NUCLEOTIDE SEQUENCE</scope>
</reference>
<dbReference type="PANTHER" id="PTHR11365:SF23">
    <property type="entry name" value="HYPOTHETICAL 5-OXOPROLINASE (EUROFUNG)-RELATED"/>
    <property type="match status" value="1"/>
</dbReference>
<proteinExistence type="predicted"/>
<sequence length="214" mass="23451">MPDTMMGDLEIDPVLVSIIPNRLDSIAEEMAQTLMMTSRSGIFAEARDFVTGIMDANGRLLAQSRYFPGFACALPYIVPPIIEKYDGNLMDGDTIIVNHPNKGNSHLPDMNVVKPVFWEDKIHFWVACKGHMADIGGAGVAGYDPNGETIWDEGVVVPPTKLYKQGVLQEEILDLILSQVKVPDIVRGDIMCEVGGTNVGEKGVKELLTRYGTD</sequence>
<dbReference type="GO" id="GO:0017168">
    <property type="term" value="F:5-oxoprolinase (ATP-hydrolyzing) activity"/>
    <property type="evidence" value="ECO:0007669"/>
    <property type="project" value="TreeGrafter"/>
</dbReference>
<name>A0A382VYF4_9ZZZZ</name>
<dbReference type="PANTHER" id="PTHR11365">
    <property type="entry name" value="5-OXOPROLINASE RELATED"/>
    <property type="match status" value="1"/>
</dbReference>
<dbReference type="GO" id="GO:0006749">
    <property type="term" value="P:glutathione metabolic process"/>
    <property type="evidence" value="ECO:0007669"/>
    <property type="project" value="TreeGrafter"/>
</dbReference>